<dbReference type="Proteomes" id="UP001370758">
    <property type="component" value="Unassembled WGS sequence"/>
</dbReference>
<accession>A0AAV9W2Q6</accession>
<feature type="region of interest" description="Disordered" evidence="1">
    <location>
        <begin position="64"/>
        <end position="85"/>
    </location>
</feature>
<evidence type="ECO:0000256" key="1">
    <source>
        <dbReference type="SAM" id="MobiDB-lite"/>
    </source>
</evidence>
<comment type="caution">
    <text evidence="3">The sequence shown here is derived from an EMBL/GenBank/DDBJ whole genome shotgun (WGS) entry which is preliminary data.</text>
</comment>
<evidence type="ECO:0000313" key="3">
    <source>
        <dbReference type="EMBL" id="KAK6500314.1"/>
    </source>
</evidence>
<protein>
    <submittedName>
        <fullName evidence="3">Uncharacterized protein</fullName>
    </submittedName>
</protein>
<sequence length="457" mass="50752">MFYPTCSSALRLFLLSQVLVSLTSAQGNGPKSEPFNPVHLANKEINQSKIKAQAAASLEDLAGAQNSRLQASEDTPDPAEPQEGPVYSSVIVSKDTWEVFEAAVGIESKPAGENPVYILVEAAKSIAMLCVQLDSVARNIKRINNSPDREGPQAHPQFFRAVDNLIQAIQPVYNYYPKVLDGEGKEIKGLIGKGGFIDPAWGTTNIFLKARLRELLGYEEVAKNTILVSDSVLLKAFFGLGRLGTVISQRAKELQNVMKDIKKDFPEDTLGIALGYPKRSPEGSRRQDIGYFPYYQQRYMSGFASRYATGIDDKGKMIEEPFLSWSTAKRIDFKMYQTVLTFANRISVGNIPLMMEMILDILLAGNIFLGRRSIYPDYEFGIPWPPQTLPGTWDAISWLKTYPEFESVASTPRKSLFYPSPDEFLLAEGHHDPDPLAPEYISFGRSGLGQIIKSSAE</sequence>
<feature type="signal peptide" evidence="2">
    <location>
        <begin position="1"/>
        <end position="25"/>
    </location>
</feature>
<evidence type="ECO:0000256" key="2">
    <source>
        <dbReference type="SAM" id="SignalP"/>
    </source>
</evidence>
<dbReference type="AlphaFoldDB" id="A0AAV9W2Q6"/>
<feature type="chain" id="PRO_5043575363" evidence="2">
    <location>
        <begin position="26"/>
        <end position="457"/>
    </location>
</feature>
<name>A0AAV9W2Q6_9PEZI</name>
<reference evidence="3 4" key="1">
    <citation type="submission" date="2023-08" db="EMBL/GenBank/DDBJ databases">
        <authorList>
            <person name="Palmer J.M."/>
        </authorList>
    </citation>
    <scope>NUCLEOTIDE SEQUENCE [LARGE SCALE GENOMIC DNA]</scope>
    <source>
        <strain evidence="3 4">TWF481</strain>
    </source>
</reference>
<feature type="compositionally biased region" description="Polar residues" evidence="1">
    <location>
        <begin position="64"/>
        <end position="73"/>
    </location>
</feature>
<evidence type="ECO:0000313" key="4">
    <source>
        <dbReference type="Proteomes" id="UP001370758"/>
    </source>
</evidence>
<dbReference type="EMBL" id="JAVHJL010000007">
    <property type="protein sequence ID" value="KAK6500314.1"/>
    <property type="molecule type" value="Genomic_DNA"/>
</dbReference>
<organism evidence="3 4">
    <name type="scientific">Arthrobotrys musiformis</name>
    <dbReference type="NCBI Taxonomy" id="47236"/>
    <lineage>
        <taxon>Eukaryota</taxon>
        <taxon>Fungi</taxon>
        <taxon>Dikarya</taxon>
        <taxon>Ascomycota</taxon>
        <taxon>Pezizomycotina</taxon>
        <taxon>Orbiliomycetes</taxon>
        <taxon>Orbiliales</taxon>
        <taxon>Orbiliaceae</taxon>
        <taxon>Arthrobotrys</taxon>
    </lineage>
</organism>
<proteinExistence type="predicted"/>
<keyword evidence="4" id="KW-1185">Reference proteome</keyword>
<keyword evidence="2" id="KW-0732">Signal</keyword>
<gene>
    <name evidence="3" type="ORF">TWF481_010658</name>
</gene>